<dbReference type="Proteomes" id="UP000052022">
    <property type="component" value="Unassembled WGS sequence"/>
</dbReference>
<dbReference type="InterPro" id="IPR001789">
    <property type="entry name" value="Sig_transdc_resp-reg_receiver"/>
</dbReference>
<evidence type="ECO:0000259" key="4">
    <source>
        <dbReference type="PROSITE" id="PS50110"/>
    </source>
</evidence>
<evidence type="ECO:0000313" key="6">
    <source>
        <dbReference type="Proteomes" id="UP000052022"/>
    </source>
</evidence>
<dbReference type="GO" id="GO:0000160">
    <property type="term" value="P:phosphorelay signal transduction system"/>
    <property type="evidence" value="ECO:0007669"/>
    <property type="project" value="UniProtKB-KW"/>
</dbReference>
<keyword evidence="1" id="KW-0597">Phosphoprotein</keyword>
<name>A0A0P1GHF9_9RHOB</name>
<evidence type="ECO:0000256" key="3">
    <source>
        <dbReference type="PROSITE-ProRule" id="PRU00169"/>
    </source>
</evidence>
<dbReference type="SMART" id="SM00448">
    <property type="entry name" value="REC"/>
    <property type="match status" value="1"/>
</dbReference>
<dbReference type="RefSeq" id="WP_058291266.1">
    <property type="nucleotide sequence ID" value="NZ_CYSD01000042.1"/>
</dbReference>
<dbReference type="GO" id="GO:0004673">
    <property type="term" value="F:protein histidine kinase activity"/>
    <property type="evidence" value="ECO:0007669"/>
    <property type="project" value="UniProtKB-EC"/>
</dbReference>
<proteinExistence type="predicted"/>
<dbReference type="AlphaFoldDB" id="A0A0P1GHF9"/>
<dbReference type="Pfam" id="PF00072">
    <property type="entry name" value="Response_reg"/>
    <property type="match status" value="1"/>
</dbReference>
<dbReference type="SUPFAM" id="SSF52172">
    <property type="entry name" value="CheY-like"/>
    <property type="match status" value="1"/>
</dbReference>
<feature type="domain" description="Response regulatory" evidence="4">
    <location>
        <begin position="6"/>
        <end position="126"/>
    </location>
</feature>
<organism evidence="5 6">
    <name type="scientific">Tritonibacter multivorans</name>
    <dbReference type="NCBI Taxonomy" id="928856"/>
    <lineage>
        <taxon>Bacteria</taxon>
        <taxon>Pseudomonadati</taxon>
        <taxon>Pseudomonadota</taxon>
        <taxon>Alphaproteobacteria</taxon>
        <taxon>Rhodobacterales</taxon>
        <taxon>Paracoccaceae</taxon>
        <taxon>Tritonibacter</taxon>
    </lineage>
</organism>
<dbReference type="PANTHER" id="PTHR45339:SF1">
    <property type="entry name" value="HYBRID SIGNAL TRANSDUCTION HISTIDINE KINASE J"/>
    <property type="match status" value="1"/>
</dbReference>
<reference evidence="5 6" key="1">
    <citation type="submission" date="2015-09" db="EMBL/GenBank/DDBJ databases">
        <authorList>
            <consortium name="Swine Surveillance"/>
        </authorList>
    </citation>
    <scope>NUCLEOTIDE SEQUENCE [LARGE SCALE GENOMIC DNA]</scope>
    <source>
        <strain evidence="5 6">CECT 7557</strain>
    </source>
</reference>
<dbReference type="EMBL" id="CYSD01000042">
    <property type="protein sequence ID" value="CUH81156.1"/>
    <property type="molecule type" value="Genomic_DNA"/>
</dbReference>
<dbReference type="STRING" id="928856.SAMN04488049_102104"/>
<evidence type="ECO:0000256" key="1">
    <source>
        <dbReference type="ARBA" id="ARBA00022553"/>
    </source>
</evidence>
<keyword evidence="5" id="KW-0808">Transferase</keyword>
<comment type="caution">
    <text evidence="3">Lacks conserved residue(s) required for the propagation of feature annotation.</text>
</comment>
<keyword evidence="2" id="KW-0902">Two-component regulatory system</keyword>
<evidence type="ECO:0000256" key="2">
    <source>
        <dbReference type="ARBA" id="ARBA00023012"/>
    </source>
</evidence>
<dbReference type="Gene3D" id="3.40.50.2300">
    <property type="match status" value="1"/>
</dbReference>
<dbReference type="EC" id="2.7.13.3" evidence="5"/>
<dbReference type="CDD" id="cd17546">
    <property type="entry name" value="REC_hyHK_CKI1_RcsC-like"/>
    <property type="match status" value="1"/>
</dbReference>
<protein>
    <submittedName>
        <fullName evidence="5">Autoinducer 1 sensor kinase/phosphatase LuxN</fullName>
        <ecNumber evidence="5">2.7.13.3</ecNumber>
    </submittedName>
</protein>
<gene>
    <name evidence="5" type="primary">luxN</name>
    <name evidence="5" type="ORF">TRM7557_03268</name>
</gene>
<dbReference type="PROSITE" id="PS50110">
    <property type="entry name" value="RESPONSE_REGULATORY"/>
    <property type="match status" value="1"/>
</dbReference>
<keyword evidence="6" id="KW-1185">Reference proteome</keyword>
<dbReference type="PANTHER" id="PTHR45339">
    <property type="entry name" value="HYBRID SIGNAL TRANSDUCTION HISTIDINE KINASE J"/>
    <property type="match status" value="1"/>
</dbReference>
<dbReference type="OrthoDB" id="9801651at2"/>
<sequence>MRALRKILLVEDDDFTRYMMREIIATLDIQAEIAANGQEGVDRLMADPADFGLVLMALHMPVMSGIDATRIIRATRPAPPSDVPIIAVTADVAYHNDVVISKLGMNGFTPKPLTPGLLLHMVDRFCQPDPSQPR</sequence>
<dbReference type="InterPro" id="IPR011006">
    <property type="entry name" value="CheY-like_superfamily"/>
</dbReference>
<evidence type="ECO:0000313" key="5">
    <source>
        <dbReference type="EMBL" id="CUH81156.1"/>
    </source>
</evidence>
<keyword evidence="5" id="KW-0418">Kinase</keyword>
<accession>A0A0P1GHF9</accession>